<name>A0A382BIC0_9ZZZZ</name>
<gene>
    <name evidence="2" type="ORF">METZ01_LOCUS166125</name>
</gene>
<proteinExistence type="predicted"/>
<protein>
    <submittedName>
        <fullName evidence="2">Uncharacterized protein</fullName>
    </submittedName>
</protein>
<dbReference type="EMBL" id="UINC01029844">
    <property type="protein sequence ID" value="SVB13271.1"/>
    <property type="molecule type" value="Genomic_DNA"/>
</dbReference>
<reference evidence="2" key="1">
    <citation type="submission" date="2018-05" db="EMBL/GenBank/DDBJ databases">
        <authorList>
            <person name="Lanie J.A."/>
            <person name="Ng W.-L."/>
            <person name="Kazmierczak K.M."/>
            <person name="Andrzejewski T.M."/>
            <person name="Davidsen T.M."/>
            <person name="Wayne K.J."/>
            <person name="Tettelin H."/>
            <person name="Glass J.I."/>
            <person name="Rusch D."/>
            <person name="Podicherti R."/>
            <person name="Tsui H.-C.T."/>
            <person name="Winkler M.E."/>
        </authorList>
    </citation>
    <scope>NUCLEOTIDE SEQUENCE</scope>
</reference>
<organism evidence="2">
    <name type="scientific">marine metagenome</name>
    <dbReference type="NCBI Taxonomy" id="408172"/>
    <lineage>
        <taxon>unclassified sequences</taxon>
        <taxon>metagenomes</taxon>
        <taxon>ecological metagenomes</taxon>
    </lineage>
</organism>
<feature type="region of interest" description="Disordered" evidence="1">
    <location>
        <begin position="1"/>
        <end position="27"/>
    </location>
</feature>
<feature type="compositionally biased region" description="Basic and acidic residues" evidence="1">
    <location>
        <begin position="1"/>
        <end position="15"/>
    </location>
</feature>
<evidence type="ECO:0000256" key="1">
    <source>
        <dbReference type="SAM" id="MobiDB-lite"/>
    </source>
</evidence>
<evidence type="ECO:0000313" key="2">
    <source>
        <dbReference type="EMBL" id="SVB13271.1"/>
    </source>
</evidence>
<dbReference type="AlphaFoldDB" id="A0A382BIC0"/>
<feature type="non-terminal residue" evidence="2">
    <location>
        <position position="1"/>
    </location>
</feature>
<sequence>VKTGKITEEQVDMKRKAVGRGKAARKR</sequence>
<accession>A0A382BIC0</accession>
<feature type="compositionally biased region" description="Basic residues" evidence="1">
    <location>
        <begin position="16"/>
        <end position="27"/>
    </location>
</feature>